<keyword evidence="2" id="KW-1185">Reference proteome</keyword>
<organism evidence="1 2">
    <name type="scientific">Cupriavidus pinatubonensis</name>
    <dbReference type="NCBI Taxonomy" id="248026"/>
    <lineage>
        <taxon>Bacteria</taxon>
        <taxon>Pseudomonadati</taxon>
        <taxon>Pseudomonadota</taxon>
        <taxon>Betaproteobacteria</taxon>
        <taxon>Burkholderiales</taxon>
        <taxon>Burkholderiaceae</taxon>
        <taxon>Cupriavidus</taxon>
    </lineage>
</organism>
<proteinExistence type="predicted"/>
<gene>
    <name evidence="1" type="ORF">LMG23994_07014</name>
</gene>
<dbReference type="EMBL" id="CAJZAF010000081">
    <property type="protein sequence ID" value="CAG9187569.1"/>
    <property type="molecule type" value="Genomic_DNA"/>
</dbReference>
<evidence type="ECO:0000313" key="1">
    <source>
        <dbReference type="EMBL" id="CAG9187569.1"/>
    </source>
</evidence>
<accession>A0ABN7ZNP9</accession>
<sequence>MKIRVLRRTRAWRDRRLILVARVVASTRAAEAALDETLAHLAATQYVVDYDPAELAQELAAFDDDPEGRTHREAP</sequence>
<dbReference type="Proteomes" id="UP000701702">
    <property type="component" value="Unassembled WGS sequence"/>
</dbReference>
<name>A0ABN7ZNP9_9BURK</name>
<reference evidence="1 2" key="1">
    <citation type="submission" date="2021-08" db="EMBL/GenBank/DDBJ databases">
        <authorList>
            <person name="Peeters C."/>
        </authorList>
    </citation>
    <scope>NUCLEOTIDE SEQUENCE [LARGE SCALE GENOMIC DNA]</scope>
    <source>
        <strain evidence="1 2">LMG 23994</strain>
    </source>
</reference>
<evidence type="ECO:0000313" key="2">
    <source>
        <dbReference type="Proteomes" id="UP000701702"/>
    </source>
</evidence>
<protein>
    <submittedName>
        <fullName evidence="1">Uncharacterized protein</fullName>
    </submittedName>
</protein>
<comment type="caution">
    <text evidence="1">The sequence shown here is derived from an EMBL/GenBank/DDBJ whole genome shotgun (WGS) entry which is preliminary data.</text>
</comment>
<dbReference type="RefSeq" id="WP_224010982.1">
    <property type="nucleotide sequence ID" value="NZ_CAJZAF010000081.1"/>
</dbReference>